<dbReference type="AlphaFoldDB" id="A0A2Z6R8I3"/>
<evidence type="ECO:0000313" key="4">
    <source>
        <dbReference type="Proteomes" id="UP000247702"/>
    </source>
</evidence>
<protein>
    <submittedName>
        <fullName evidence="3">Wilms tumor protein</fullName>
    </submittedName>
</protein>
<reference evidence="2 4" key="1">
    <citation type="submission" date="2017-11" db="EMBL/GenBank/DDBJ databases">
        <title>The genome of Rhizophagus clarus HR1 reveals common genetic basis of auxotrophy among arbuscular mycorrhizal fungi.</title>
        <authorList>
            <person name="Kobayashi Y."/>
        </authorList>
    </citation>
    <scope>NUCLEOTIDE SEQUENCE [LARGE SCALE GENOMIC DNA]</scope>
    <source>
        <strain evidence="2 4">HR1</strain>
    </source>
</reference>
<keyword evidence="4" id="KW-1185">Reference proteome</keyword>
<proteinExistence type="predicted"/>
<evidence type="ECO:0000259" key="1">
    <source>
        <dbReference type="SMART" id="SM00355"/>
    </source>
</evidence>
<dbReference type="Gene3D" id="3.30.160.60">
    <property type="entry name" value="Classic Zinc Finger"/>
    <property type="match status" value="1"/>
</dbReference>
<dbReference type="Pfam" id="PF23165">
    <property type="entry name" value="zf-C2H2_FBX41"/>
    <property type="match status" value="1"/>
</dbReference>
<dbReference type="InterPro" id="IPR057038">
    <property type="entry name" value="FBX41/ZN365_Znf-C2H2"/>
</dbReference>
<dbReference type="STRING" id="94130.A0A2Z6R8I3"/>
<reference evidence="3" key="2">
    <citation type="submission" date="2019-10" db="EMBL/GenBank/DDBJ databases">
        <title>Conservation and host-specific expression of non-tandemly repeated heterogenous ribosome RNA gene in arbuscular mycorrhizal fungi.</title>
        <authorList>
            <person name="Maeda T."/>
            <person name="Kobayashi Y."/>
            <person name="Nakagawa T."/>
            <person name="Ezawa T."/>
            <person name="Yamaguchi K."/>
            <person name="Bino T."/>
            <person name="Nishimoto Y."/>
            <person name="Shigenobu S."/>
            <person name="Kawaguchi M."/>
        </authorList>
    </citation>
    <scope>NUCLEOTIDE SEQUENCE</scope>
    <source>
        <strain evidence="3">HR1</strain>
    </source>
</reference>
<dbReference type="InterPro" id="IPR013087">
    <property type="entry name" value="Znf_C2H2_type"/>
</dbReference>
<evidence type="ECO:0000313" key="3">
    <source>
        <dbReference type="EMBL" id="GES76894.1"/>
    </source>
</evidence>
<gene>
    <name evidence="3" type="ORF">RCL2_000428100</name>
    <name evidence="2" type="ORF">RclHR1_03250019</name>
</gene>
<dbReference type="EMBL" id="BLAL01000027">
    <property type="protein sequence ID" value="GES76894.1"/>
    <property type="molecule type" value="Genomic_DNA"/>
</dbReference>
<dbReference type="EMBL" id="BEXD01002502">
    <property type="protein sequence ID" value="GBB98525.1"/>
    <property type="molecule type" value="Genomic_DNA"/>
</dbReference>
<dbReference type="Proteomes" id="UP000615446">
    <property type="component" value="Unassembled WGS sequence"/>
</dbReference>
<evidence type="ECO:0000313" key="2">
    <source>
        <dbReference type="EMBL" id="GBB98525.1"/>
    </source>
</evidence>
<dbReference type="SMART" id="SM00355">
    <property type="entry name" value="ZnF_C2H2"/>
    <property type="match status" value="2"/>
</dbReference>
<dbReference type="Proteomes" id="UP000247702">
    <property type="component" value="Unassembled WGS sequence"/>
</dbReference>
<sequence>MSATIAPFICKWSGAHSKPPRFFTQKDLQFHVYNDHDLTNLRAFYRGRKFYQCPWENCKDRWNDDIPQLKEHLRKHTKQMPFKCPICDSSRRFRSFDKLERHLIFIHRERVLDFTDTDDMIEQGKDDSSEDEHEDYLICKALFKHCDREFAERLIAQYGLEEYDL</sequence>
<dbReference type="SUPFAM" id="SSF57667">
    <property type="entry name" value="beta-beta-alpha zinc fingers"/>
    <property type="match status" value="1"/>
</dbReference>
<dbReference type="InterPro" id="IPR036236">
    <property type="entry name" value="Znf_C2H2_sf"/>
</dbReference>
<feature type="domain" description="C2H2-type" evidence="1">
    <location>
        <begin position="51"/>
        <end position="76"/>
    </location>
</feature>
<organism evidence="2 4">
    <name type="scientific">Rhizophagus clarus</name>
    <dbReference type="NCBI Taxonomy" id="94130"/>
    <lineage>
        <taxon>Eukaryota</taxon>
        <taxon>Fungi</taxon>
        <taxon>Fungi incertae sedis</taxon>
        <taxon>Mucoromycota</taxon>
        <taxon>Glomeromycotina</taxon>
        <taxon>Glomeromycetes</taxon>
        <taxon>Glomerales</taxon>
        <taxon>Glomeraceae</taxon>
        <taxon>Rhizophagus</taxon>
    </lineage>
</organism>
<accession>A0A2Z6R8I3</accession>
<dbReference type="OrthoDB" id="654211at2759"/>
<feature type="domain" description="C2H2-type" evidence="1">
    <location>
        <begin position="82"/>
        <end position="107"/>
    </location>
</feature>
<name>A0A2Z6R8I3_9GLOM</name>
<comment type="caution">
    <text evidence="2">The sequence shown here is derived from an EMBL/GenBank/DDBJ whole genome shotgun (WGS) entry which is preliminary data.</text>
</comment>